<gene>
    <name evidence="1" type="ORF">HDE69_002577</name>
</gene>
<dbReference type="EMBL" id="JACHCF010000005">
    <property type="protein sequence ID" value="MBB5621516.1"/>
    <property type="molecule type" value="Genomic_DNA"/>
</dbReference>
<evidence type="ECO:0000313" key="1">
    <source>
        <dbReference type="EMBL" id="MBB5621516.1"/>
    </source>
</evidence>
<accession>A0A7W9DJS4</accession>
<evidence type="ECO:0000313" key="2">
    <source>
        <dbReference type="Proteomes" id="UP000537718"/>
    </source>
</evidence>
<comment type="caution">
    <text evidence="1">The sequence shown here is derived from an EMBL/GenBank/DDBJ whole genome shotgun (WGS) entry which is preliminary data.</text>
</comment>
<dbReference type="AlphaFoldDB" id="A0A7W9DJS4"/>
<sequence>MLFSFGPVSLAAERAEGQQKTETSEPFASWLDFEGLEACGGYFSGWCLFKASFRSSRLLV</sequence>
<proteinExistence type="predicted"/>
<dbReference type="Proteomes" id="UP000537718">
    <property type="component" value="Unassembled WGS sequence"/>
</dbReference>
<protein>
    <submittedName>
        <fullName evidence="1">Uncharacterized protein</fullName>
    </submittedName>
</protein>
<name>A0A7W9DJS4_9SPHI</name>
<organism evidence="1 2">
    <name type="scientific">Pedobacter cryoconitis</name>
    <dbReference type="NCBI Taxonomy" id="188932"/>
    <lineage>
        <taxon>Bacteria</taxon>
        <taxon>Pseudomonadati</taxon>
        <taxon>Bacteroidota</taxon>
        <taxon>Sphingobacteriia</taxon>
        <taxon>Sphingobacteriales</taxon>
        <taxon>Sphingobacteriaceae</taxon>
        <taxon>Pedobacter</taxon>
    </lineage>
</organism>
<reference evidence="1 2" key="1">
    <citation type="submission" date="2020-08" db="EMBL/GenBank/DDBJ databases">
        <title>Genomic Encyclopedia of Type Strains, Phase IV (KMG-V): Genome sequencing to study the core and pangenomes of soil and plant-associated prokaryotes.</title>
        <authorList>
            <person name="Whitman W."/>
        </authorList>
    </citation>
    <scope>NUCLEOTIDE SEQUENCE [LARGE SCALE GENOMIC DNA]</scope>
    <source>
        <strain evidence="1 2">MP7CTX6</strain>
    </source>
</reference>